<accession>A0ABD5VDX5</accession>
<protein>
    <submittedName>
        <fullName evidence="2">Uncharacterized protein</fullName>
    </submittedName>
</protein>
<organism evidence="2 3">
    <name type="scientific">Halalkalicoccus tibetensis</name>
    <dbReference type="NCBI Taxonomy" id="175632"/>
    <lineage>
        <taxon>Archaea</taxon>
        <taxon>Methanobacteriati</taxon>
        <taxon>Methanobacteriota</taxon>
        <taxon>Stenosarchaea group</taxon>
        <taxon>Halobacteria</taxon>
        <taxon>Halobacteriales</taxon>
        <taxon>Halococcaceae</taxon>
        <taxon>Halalkalicoccus</taxon>
    </lineage>
</organism>
<sequence>MLESLSRRGSNTGEAVGGFHQRGEIGGPRIGFLDLTRQVELAEVGIQVEIFPVERDEFTNVEPNVCEENDECLIPILEVGCE</sequence>
<dbReference type="AlphaFoldDB" id="A0ABD5VDX5"/>
<gene>
    <name evidence="2" type="ORF">ACFQGH_18225</name>
</gene>
<dbReference type="Proteomes" id="UP001596312">
    <property type="component" value="Unassembled WGS sequence"/>
</dbReference>
<evidence type="ECO:0000256" key="1">
    <source>
        <dbReference type="SAM" id="MobiDB-lite"/>
    </source>
</evidence>
<dbReference type="EMBL" id="JBHSXQ010000007">
    <property type="protein sequence ID" value="MFC6907124.1"/>
    <property type="molecule type" value="Genomic_DNA"/>
</dbReference>
<reference evidence="2 3" key="1">
    <citation type="journal article" date="2019" name="Int. J. Syst. Evol. Microbiol.">
        <title>The Global Catalogue of Microorganisms (GCM) 10K type strain sequencing project: providing services to taxonomists for standard genome sequencing and annotation.</title>
        <authorList>
            <consortium name="The Broad Institute Genomics Platform"/>
            <consortium name="The Broad Institute Genome Sequencing Center for Infectious Disease"/>
            <person name="Wu L."/>
            <person name="Ma J."/>
        </authorList>
    </citation>
    <scope>NUCLEOTIDE SEQUENCE [LARGE SCALE GENOMIC DNA]</scope>
    <source>
        <strain evidence="2 3">CGMCC 1.3240</strain>
    </source>
</reference>
<proteinExistence type="predicted"/>
<name>A0ABD5VDX5_9EURY</name>
<evidence type="ECO:0000313" key="3">
    <source>
        <dbReference type="Proteomes" id="UP001596312"/>
    </source>
</evidence>
<evidence type="ECO:0000313" key="2">
    <source>
        <dbReference type="EMBL" id="MFC6907124.1"/>
    </source>
</evidence>
<feature type="region of interest" description="Disordered" evidence="1">
    <location>
        <begin position="1"/>
        <end position="27"/>
    </location>
</feature>
<dbReference type="RefSeq" id="WP_340605711.1">
    <property type="nucleotide sequence ID" value="NZ_JBBMXV010000007.1"/>
</dbReference>
<comment type="caution">
    <text evidence="2">The sequence shown here is derived from an EMBL/GenBank/DDBJ whole genome shotgun (WGS) entry which is preliminary data.</text>
</comment>
<keyword evidence="3" id="KW-1185">Reference proteome</keyword>